<keyword evidence="2" id="KW-0732">Signal</keyword>
<evidence type="ECO:0000313" key="4">
    <source>
        <dbReference type="Proteomes" id="UP000231426"/>
    </source>
</evidence>
<sequence length="221" mass="24890">MKKILFLFVVLTLCLAGTVDAHQPRLVFGGNVVDIKNPEISQAFYSELKGEPAYYQIKSDDYFDFYANLLVPNIKEIKTDVSAEVTDENGAIIFFLDGPEQKEWKSFYEPFAGDSYLKGPEAKVPEGEKMLPGNYQIKVFSSNNNSKYVLVVGEKESFPITEIINMVKVLPILKSDFFGKPPLFAFFNLTGLVLLVPFVVLFGLAMVAILKIKKQKRKKVV</sequence>
<dbReference type="Proteomes" id="UP000231426">
    <property type="component" value="Unassembled WGS sequence"/>
</dbReference>
<gene>
    <name evidence="3" type="ORF">COU29_00605</name>
</gene>
<keyword evidence="1" id="KW-1133">Transmembrane helix</keyword>
<evidence type="ECO:0000256" key="2">
    <source>
        <dbReference type="SAM" id="SignalP"/>
    </source>
</evidence>
<feature type="signal peptide" evidence="2">
    <location>
        <begin position="1"/>
        <end position="21"/>
    </location>
</feature>
<dbReference type="AlphaFoldDB" id="A0A2M6W7K1"/>
<name>A0A2M6W7K1_9BACT</name>
<feature type="chain" id="PRO_5014682559" evidence="2">
    <location>
        <begin position="22"/>
        <end position="221"/>
    </location>
</feature>
<feature type="transmembrane region" description="Helical" evidence="1">
    <location>
        <begin position="183"/>
        <end position="210"/>
    </location>
</feature>
<keyword evidence="1" id="KW-0812">Transmembrane</keyword>
<evidence type="ECO:0000313" key="3">
    <source>
        <dbReference type="EMBL" id="PIT88737.1"/>
    </source>
</evidence>
<organism evidence="3 4">
    <name type="scientific">Candidatus Magasanikbacteria bacterium CG10_big_fil_rev_8_21_14_0_10_36_32</name>
    <dbReference type="NCBI Taxonomy" id="1974646"/>
    <lineage>
        <taxon>Bacteria</taxon>
        <taxon>Candidatus Magasanikiibacteriota</taxon>
    </lineage>
</organism>
<comment type="caution">
    <text evidence="3">The sequence shown here is derived from an EMBL/GenBank/DDBJ whole genome shotgun (WGS) entry which is preliminary data.</text>
</comment>
<reference evidence="4" key="1">
    <citation type="submission" date="2017-09" db="EMBL/GenBank/DDBJ databases">
        <title>Depth-based differentiation of microbial function through sediment-hosted aquifers and enrichment of novel symbionts in the deep terrestrial subsurface.</title>
        <authorList>
            <person name="Probst A.J."/>
            <person name="Ladd B."/>
            <person name="Jarett J.K."/>
            <person name="Geller-Mcgrath D.E."/>
            <person name="Sieber C.M.K."/>
            <person name="Emerson J.B."/>
            <person name="Anantharaman K."/>
            <person name="Thomas B.C."/>
            <person name="Malmstrom R."/>
            <person name="Stieglmeier M."/>
            <person name="Klingl A."/>
            <person name="Woyke T."/>
            <person name="Ryan C.M."/>
            <person name="Banfield J.F."/>
        </authorList>
    </citation>
    <scope>NUCLEOTIDE SEQUENCE [LARGE SCALE GENOMIC DNA]</scope>
</reference>
<protein>
    <submittedName>
        <fullName evidence="3">Uncharacterized protein</fullName>
    </submittedName>
</protein>
<accession>A0A2M6W7K1</accession>
<proteinExistence type="predicted"/>
<dbReference type="EMBL" id="PFBV01000002">
    <property type="protein sequence ID" value="PIT88737.1"/>
    <property type="molecule type" value="Genomic_DNA"/>
</dbReference>
<keyword evidence="1" id="KW-0472">Membrane</keyword>
<evidence type="ECO:0000256" key="1">
    <source>
        <dbReference type="SAM" id="Phobius"/>
    </source>
</evidence>